<feature type="transmembrane region" description="Helical" evidence="1">
    <location>
        <begin position="248"/>
        <end position="268"/>
    </location>
</feature>
<proteinExistence type="predicted"/>
<dbReference type="EMBL" id="CP000473">
    <property type="protein sequence ID" value="ABJ82129.1"/>
    <property type="molecule type" value="Genomic_DNA"/>
</dbReference>
<feature type="transmembrane region" description="Helical" evidence="1">
    <location>
        <begin position="123"/>
        <end position="141"/>
    </location>
</feature>
<dbReference type="STRING" id="234267.Acid_1135"/>
<keyword evidence="1" id="KW-1133">Transmembrane helix</keyword>
<evidence type="ECO:0000256" key="1">
    <source>
        <dbReference type="SAM" id="Phobius"/>
    </source>
</evidence>
<dbReference type="eggNOG" id="ENOG5032V1U">
    <property type="taxonomic scope" value="Bacteria"/>
</dbReference>
<evidence type="ECO:0000313" key="2">
    <source>
        <dbReference type="EMBL" id="ABJ82129.1"/>
    </source>
</evidence>
<feature type="transmembrane region" description="Helical" evidence="1">
    <location>
        <begin position="84"/>
        <end position="103"/>
    </location>
</feature>
<keyword evidence="1" id="KW-0472">Membrane</keyword>
<evidence type="ECO:0008006" key="3">
    <source>
        <dbReference type="Google" id="ProtNLM"/>
    </source>
</evidence>
<dbReference type="HOGENOM" id="CLU_070272_0_0_0"/>
<dbReference type="InParanoid" id="Q029Z7"/>
<dbReference type="KEGG" id="sus:Acid_1135"/>
<organism evidence="2">
    <name type="scientific">Solibacter usitatus (strain Ellin6076)</name>
    <dbReference type="NCBI Taxonomy" id="234267"/>
    <lineage>
        <taxon>Bacteria</taxon>
        <taxon>Pseudomonadati</taxon>
        <taxon>Acidobacteriota</taxon>
        <taxon>Terriglobia</taxon>
        <taxon>Bryobacterales</taxon>
        <taxon>Solibacteraceae</taxon>
        <taxon>Candidatus Solibacter</taxon>
    </lineage>
</organism>
<feature type="transmembrane region" description="Helical" evidence="1">
    <location>
        <begin position="280"/>
        <end position="307"/>
    </location>
</feature>
<dbReference type="AlphaFoldDB" id="Q029Z7"/>
<sequence>MPTSQDDLLDRYLHAVQFWLPKSQQRDIIAELAEDLHSQLAERPLTDDEFVALLKKRGSPMRVAAGYLPEQRLINPALLPVYRLVLKIALLWSMLPLFVIVFAGPLLTSAHPADVILRFWTEAFRTVFTVIGIVTMVFALLDRYHVKLRPLDDWNPRKLPRVPVHPEIAARWNHLAGFIFGILAAIFWFYFLWQRTAFTFPGGPSIILGPIWKFVYWPILVTTLISASADLLAFLYPCWAQVRSRVRIAIDACMIITVAIVLRLGNWVEIDAPNLSPHDLTAVITWVNLSIQISLVATALIACLDAFMEIRRMHRLGSGPYLFSQRRRAAE</sequence>
<reference evidence="2" key="1">
    <citation type="submission" date="2006-10" db="EMBL/GenBank/DDBJ databases">
        <title>Complete sequence of Solibacter usitatus Ellin6076.</title>
        <authorList>
            <consortium name="US DOE Joint Genome Institute"/>
            <person name="Copeland A."/>
            <person name="Lucas S."/>
            <person name="Lapidus A."/>
            <person name="Barry K."/>
            <person name="Detter J.C."/>
            <person name="Glavina del Rio T."/>
            <person name="Hammon N."/>
            <person name="Israni S."/>
            <person name="Dalin E."/>
            <person name="Tice H."/>
            <person name="Pitluck S."/>
            <person name="Thompson L.S."/>
            <person name="Brettin T."/>
            <person name="Bruce D."/>
            <person name="Han C."/>
            <person name="Tapia R."/>
            <person name="Gilna P."/>
            <person name="Schmutz J."/>
            <person name="Larimer F."/>
            <person name="Land M."/>
            <person name="Hauser L."/>
            <person name="Kyrpides N."/>
            <person name="Mikhailova N."/>
            <person name="Janssen P.H."/>
            <person name="Kuske C.R."/>
            <person name="Richardson P."/>
        </authorList>
    </citation>
    <scope>NUCLEOTIDE SEQUENCE</scope>
    <source>
        <strain evidence="2">Ellin6076</strain>
    </source>
</reference>
<feature type="transmembrane region" description="Helical" evidence="1">
    <location>
        <begin position="175"/>
        <end position="194"/>
    </location>
</feature>
<gene>
    <name evidence="2" type="ordered locus">Acid_1135</name>
</gene>
<name>Q029Z7_SOLUE</name>
<keyword evidence="1" id="KW-0812">Transmembrane</keyword>
<feature type="transmembrane region" description="Helical" evidence="1">
    <location>
        <begin position="214"/>
        <end position="236"/>
    </location>
</feature>
<accession>Q029Z7</accession>
<protein>
    <recommendedName>
        <fullName evidence="3">Transmembrane protein</fullName>
    </recommendedName>
</protein>
<dbReference type="OrthoDB" id="116789at2"/>